<dbReference type="AlphaFoldDB" id="A0A812LWH4"/>
<organism evidence="2 3">
    <name type="scientific">Symbiodinium pilosum</name>
    <name type="common">Dinoflagellate</name>
    <dbReference type="NCBI Taxonomy" id="2952"/>
    <lineage>
        <taxon>Eukaryota</taxon>
        <taxon>Sar</taxon>
        <taxon>Alveolata</taxon>
        <taxon>Dinophyceae</taxon>
        <taxon>Suessiales</taxon>
        <taxon>Symbiodiniaceae</taxon>
        <taxon>Symbiodinium</taxon>
    </lineage>
</organism>
<evidence type="ECO:0000259" key="1">
    <source>
        <dbReference type="Pfam" id="PF14870"/>
    </source>
</evidence>
<feature type="non-terminal residue" evidence="2">
    <location>
        <position position="1"/>
    </location>
</feature>
<dbReference type="Proteomes" id="UP000649617">
    <property type="component" value="Unassembled WGS sequence"/>
</dbReference>
<dbReference type="InterPro" id="IPR028203">
    <property type="entry name" value="PSII_CF48-like_dom"/>
</dbReference>
<gene>
    <name evidence="2" type="ORF">SPIL2461_LOCUS4857</name>
</gene>
<dbReference type="Pfam" id="PF14870">
    <property type="entry name" value="PSII_BNR"/>
    <property type="match status" value="1"/>
</dbReference>
<dbReference type="OrthoDB" id="414512at2759"/>
<accession>A0A812LWH4</accession>
<reference evidence="2" key="1">
    <citation type="submission" date="2021-02" db="EMBL/GenBank/DDBJ databases">
        <authorList>
            <person name="Dougan E. K."/>
            <person name="Rhodes N."/>
            <person name="Thang M."/>
            <person name="Chan C."/>
        </authorList>
    </citation>
    <scope>NUCLEOTIDE SEQUENCE</scope>
</reference>
<sequence length="74" mass="7831">MGFRECANGETLDGAWMSLNGGVVTLCDKPTFTDLASDTKELFQLSKIRSGGIGIIDIGYRTPNECWATGGSGV</sequence>
<dbReference type="EMBL" id="CAJNIZ010006580">
    <property type="protein sequence ID" value="CAE7251195.1"/>
    <property type="molecule type" value="Genomic_DNA"/>
</dbReference>
<evidence type="ECO:0000313" key="2">
    <source>
        <dbReference type="EMBL" id="CAE7251195.1"/>
    </source>
</evidence>
<feature type="domain" description="Photosynthesis system II assembly factor Ycf48/Hcf136-like" evidence="1">
    <location>
        <begin position="13"/>
        <end position="73"/>
    </location>
</feature>
<protein>
    <recommendedName>
        <fullName evidence="1">Photosynthesis system II assembly factor Ycf48/Hcf136-like domain-containing protein</fullName>
    </recommendedName>
</protein>
<proteinExistence type="predicted"/>
<comment type="caution">
    <text evidence="2">The sequence shown here is derived from an EMBL/GenBank/DDBJ whole genome shotgun (WGS) entry which is preliminary data.</text>
</comment>
<evidence type="ECO:0000313" key="3">
    <source>
        <dbReference type="Proteomes" id="UP000649617"/>
    </source>
</evidence>
<name>A0A812LWH4_SYMPI</name>
<keyword evidence="3" id="KW-1185">Reference proteome</keyword>